<keyword evidence="6" id="KW-1185">Reference proteome</keyword>
<dbReference type="OrthoDB" id="3635319at2759"/>
<feature type="chain" id="PRO_5013868796" evidence="2">
    <location>
        <begin position="23"/>
        <end position="1114"/>
    </location>
</feature>
<dbReference type="EMBL" id="LKMD01000108">
    <property type="protein sequence ID" value="PIA88652.1"/>
    <property type="molecule type" value="Genomic_DNA"/>
</dbReference>
<evidence type="ECO:0000313" key="3">
    <source>
        <dbReference type="EMBL" id="PIA88652.1"/>
    </source>
</evidence>
<gene>
    <name evidence="3" type="ORF">CB0940_07875</name>
    <name evidence="4" type="ORF">RHO25_008487</name>
</gene>
<dbReference type="EMBL" id="CP134188">
    <property type="protein sequence ID" value="WPB03843.1"/>
    <property type="molecule type" value="Genomic_DNA"/>
</dbReference>
<feature type="region of interest" description="Disordered" evidence="1">
    <location>
        <begin position="1070"/>
        <end position="1114"/>
    </location>
</feature>
<evidence type="ECO:0000313" key="6">
    <source>
        <dbReference type="Proteomes" id="UP001302367"/>
    </source>
</evidence>
<dbReference type="Proteomes" id="UP001302367">
    <property type="component" value="Chromosome 5"/>
</dbReference>
<keyword evidence="2" id="KW-0732">Signal</keyword>
<name>A0A2G5H8U4_CERBT</name>
<evidence type="ECO:0000256" key="2">
    <source>
        <dbReference type="SAM" id="SignalP"/>
    </source>
</evidence>
<organism evidence="3 5">
    <name type="scientific">Cercospora beticola</name>
    <name type="common">Sugarbeet leaf spot fungus</name>
    <dbReference type="NCBI Taxonomy" id="122368"/>
    <lineage>
        <taxon>Eukaryota</taxon>
        <taxon>Fungi</taxon>
        <taxon>Dikarya</taxon>
        <taxon>Ascomycota</taxon>
        <taxon>Pezizomycotina</taxon>
        <taxon>Dothideomycetes</taxon>
        <taxon>Dothideomycetidae</taxon>
        <taxon>Mycosphaerellales</taxon>
        <taxon>Mycosphaerellaceae</taxon>
        <taxon>Cercospora</taxon>
    </lineage>
</organism>
<evidence type="ECO:0000256" key="1">
    <source>
        <dbReference type="SAM" id="MobiDB-lite"/>
    </source>
</evidence>
<accession>A0A2G5H8U4</accession>
<feature type="signal peptide" evidence="2">
    <location>
        <begin position="1"/>
        <end position="22"/>
    </location>
</feature>
<dbReference type="AlphaFoldDB" id="A0A2G5H8U4"/>
<protein>
    <submittedName>
        <fullName evidence="3">Uncharacterized protein</fullName>
    </submittedName>
</protein>
<reference evidence="4 6" key="2">
    <citation type="submission" date="2023-09" db="EMBL/GenBank/DDBJ databases">
        <title>Complete-Gapless Cercospora beticola genome.</title>
        <authorList>
            <person name="Wyatt N.A."/>
            <person name="Spanner R.E."/>
            <person name="Bolton M.D."/>
        </authorList>
    </citation>
    <scope>NUCLEOTIDE SEQUENCE [LARGE SCALE GENOMIC DNA]</scope>
    <source>
        <strain evidence="4">Cb09-40</strain>
    </source>
</reference>
<sequence>MAIGQQSRLLLATLVLSATVHAQVQNATSHKHRNDTAPNFQDRTASNKDKSDMDDDYIGPLDTGAFRRLLYHSTFLGAEIGRSQALRYDPEFEERCQKDVECHLALQGLTSSVTKKSIGMGEPVCPHEHCDAANLVQVWSHKHIAAVQEAFARTWLLAENFGRNFTFPQWDSSLDTNLRVISMTQQWLDKDDVDKKGLERVRRYWATSDQVQTPLRDWYSNHTLVDNSYNVTDLRGSLFMETLFNGPTCLGDSYLCPVDQAQRDAVIPVLSAMKASWEVGVLKEWNPFRTTLAVMQARDSGYRDLDDALAHSEMKKGHRNEALMIMKQFADEANANRDALRGVSENMIYTTEVFDQYEGRIWHASLRSDDSRTVDPGLRMLGYVPLVAHDDTGMPLLGYEQTRHVDDLTPITAGYWQMITVDPTPAGNAVNASMTHEKRSEEIDILAPAGADWHLPSEGGFVPRPSLLSRRGPKEETKVNPALPHRLFQVRTGAEGGIMTDSMGNPLTRTVEVQDDHETPPVMQSTDTTIIHGGMISLMGLKFSTAAGKAIGLGLPLQFAVHAKSALKSNIVRGERHVQFAEFEAVDGIRANNGAGRRSWWPVNREQHVRKRWIKDELRKQQRFTKEWEEELLELGTKINRMTPGDTWLPGLRQRKQAVEKALESSKKTQRAFKDLQNLPKVNPNHPNVEVLTAQRAERVESALEQSRDTFRFRERTRLLEGADLFREVFEPGTAVPEQMRNVADSIAARRGAKLSDLMDFGAIRRYIRMGWHRPSPLLHYDRKMPTALGEAQVRAADVVEILASESYRVTEDVAARHSRILSRINELVSSPARARAAARNTLRAVKLPKVPLGAIGNVAMAAFTIGSGIAQLVSELEDDDTCKRPTYRTELWSLEAAEMDIILSPCINTVAPLPTPTNMEPLTVVFGELEPTGKEAWVLPGGIPYDNVTTHGLASPNATHPNGTQAVIPSNTIEDQNATSTEEFKCPMPPLDQDYIYGRAEALPCPIPTPRECSIDWFRRHINEIPVGVRGPDYCGTGNLVGHARAQANNCLPDFGSKECKKMFGLDEKTIEKEKKKEEEKQKKEDKENEKKQKEEEKRRKEEEERKKAEEAQ</sequence>
<feature type="region of interest" description="Disordered" evidence="1">
    <location>
        <begin position="26"/>
        <end position="56"/>
    </location>
</feature>
<proteinExistence type="predicted"/>
<evidence type="ECO:0000313" key="4">
    <source>
        <dbReference type="EMBL" id="WPB03843.1"/>
    </source>
</evidence>
<evidence type="ECO:0000313" key="5">
    <source>
        <dbReference type="Proteomes" id="UP000230605"/>
    </source>
</evidence>
<dbReference type="Proteomes" id="UP000230605">
    <property type="component" value="Chromosome 5"/>
</dbReference>
<reference evidence="3 5" key="1">
    <citation type="submission" date="2015-10" db="EMBL/GenBank/DDBJ databases">
        <title>The cercosporin biosynthetic gene cluster was horizontally transferred to several fungal lineages and shown to be expanded in Cercospora beticola based on microsynteny with recipient genomes.</title>
        <authorList>
            <person name="De Jonge R."/>
            <person name="Ebert M.K."/>
            <person name="Suttle J.C."/>
            <person name="Jurick Ii W.M."/>
            <person name="Secor G.A."/>
            <person name="Thomma B.P."/>
            <person name="Van De Peer Y."/>
            <person name="Bolton M.D."/>
        </authorList>
    </citation>
    <scope>NUCLEOTIDE SEQUENCE [LARGE SCALE GENOMIC DNA]</scope>
    <source>
        <strain evidence="3 5">09-40</strain>
    </source>
</reference>